<dbReference type="Gene3D" id="3.40.50.720">
    <property type="entry name" value="NAD(P)-binding Rossmann-like Domain"/>
    <property type="match status" value="1"/>
</dbReference>
<evidence type="ECO:0000256" key="1">
    <source>
        <dbReference type="ARBA" id="ARBA00006484"/>
    </source>
</evidence>
<comment type="similarity">
    <text evidence="1 3">Belongs to the short-chain dehydrogenases/reductases (SDR) family.</text>
</comment>
<name>A0A6M1SX17_9HYPH</name>
<keyword evidence="2" id="KW-0560">Oxidoreductase</keyword>
<comment type="caution">
    <text evidence="4">The sequence shown here is derived from an EMBL/GenBank/DDBJ whole genome shotgun (WGS) entry which is preliminary data.</text>
</comment>
<dbReference type="EMBL" id="JAALFG010000003">
    <property type="protein sequence ID" value="NGP18853.1"/>
    <property type="molecule type" value="Genomic_DNA"/>
</dbReference>
<dbReference type="GO" id="GO:0016491">
    <property type="term" value="F:oxidoreductase activity"/>
    <property type="evidence" value="ECO:0007669"/>
    <property type="project" value="UniProtKB-KW"/>
</dbReference>
<dbReference type="PANTHER" id="PTHR44196">
    <property type="entry name" value="DEHYDROGENASE/REDUCTASE SDR FAMILY MEMBER 7B"/>
    <property type="match status" value="1"/>
</dbReference>
<dbReference type="RefSeq" id="WP_164535096.1">
    <property type="nucleotide sequence ID" value="NZ_JAALFG010000003.1"/>
</dbReference>
<dbReference type="InterPro" id="IPR020904">
    <property type="entry name" value="Sc_DH/Rdtase_CS"/>
</dbReference>
<reference evidence="4 5" key="2">
    <citation type="submission" date="2020-03" db="EMBL/GenBank/DDBJ databases">
        <title>Devosia chinhatensis sp. nov., isolated from a hexachlorocyclohexane (HCH) dump site in India.</title>
        <authorList>
            <person name="Kumar M."/>
            <person name="Lal R."/>
        </authorList>
    </citation>
    <scope>NUCLEOTIDE SEQUENCE [LARGE SCALE GENOMIC DNA]</scope>
    <source>
        <strain evidence="4 5">H239</strain>
    </source>
</reference>
<evidence type="ECO:0000313" key="4">
    <source>
        <dbReference type="EMBL" id="NGP18853.1"/>
    </source>
</evidence>
<dbReference type="Pfam" id="PF00106">
    <property type="entry name" value="adh_short"/>
    <property type="match status" value="1"/>
</dbReference>
<protein>
    <submittedName>
        <fullName evidence="4">SDR family oxidoreductase</fullName>
    </submittedName>
</protein>
<dbReference type="PRINTS" id="PR00081">
    <property type="entry name" value="GDHRDH"/>
</dbReference>
<reference evidence="4 5" key="1">
    <citation type="submission" date="2020-02" db="EMBL/GenBank/DDBJ databases">
        <authorList>
            <person name="Khan S.A."/>
            <person name="Jeon C.O."/>
            <person name="Chun B.H."/>
        </authorList>
    </citation>
    <scope>NUCLEOTIDE SEQUENCE [LARGE SCALE GENOMIC DNA]</scope>
    <source>
        <strain evidence="4 5">H239</strain>
    </source>
</reference>
<dbReference type="CDD" id="cd05233">
    <property type="entry name" value="SDR_c"/>
    <property type="match status" value="1"/>
</dbReference>
<gene>
    <name evidence="4" type="ORF">G5575_15380</name>
</gene>
<dbReference type="SUPFAM" id="SSF51735">
    <property type="entry name" value="NAD(P)-binding Rossmann-fold domains"/>
    <property type="match status" value="1"/>
</dbReference>
<evidence type="ECO:0000313" key="5">
    <source>
        <dbReference type="Proteomes" id="UP000474802"/>
    </source>
</evidence>
<dbReference type="FunFam" id="3.40.50.720:FF:000084">
    <property type="entry name" value="Short-chain dehydrogenase reductase"/>
    <property type="match status" value="1"/>
</dbReference>
<dbReference type="PROSITE" id="PS00061">
    <property type="entry name" value="ADH_SHORT"/>
    <property type="match status" value="1"/>
</dbReference>
<evidence type="ECO:0000256" key="3">
    <source>
        <dbReference type="RuleBase" id="RU000363"/>
    </source>
</evidence>
<organism evidence="4 5">
    <name type="scientific">Devosia aurantiaca</name>
    <dbReference type="NCBI Taxonomy" id="2714858"/>
    <lineage>
        <taxon>Bacteria</taxon>
        <taxon>Pseudomonadati</taxon>
        <taxon>Pseudomonadota</taxon>
        <taxon>Alphaproteobacteria</taxon>
        <taxon>Hyphomicrobiales</taxon>
        <taxon>Devosiaceae</taxon>
        <taxon>Devosia</taxon>
    </lineage>
</organism>
<accession>A0A6M1SX17</accession>
<dbReference type="PRINTS" id="PR00080">
    <property type="entry name" value="SDRFAMILY"/>
</dbReference>
<dbReference type="GO" id="GO:0016020">
    <property type="term" value="C:membrane"/>
    <property type="evidence" value="ECO:0007669"/>
    <property type="project" value="TreeGrafter"/>
</dbReference>
<dbReference type="InterPro" id="IPR002347">
    <property type="entry name" value="SDR_fam"/>
</dbReference>
<evidence type="ECO:0000256" key="2">
    <source>
        <dbReference type="ARBA" id="ARBA00023002"/>
    </source>
</evidence>
<dbReference type="PANTHER" id="PTHR44196:SF1">
    <property type="entry name" value="DEHYDROGENASE_REDUCTASE SDR FAMILY MEMBER 7B"/>
    <property type="match status" value="1"/>
</dbReference>
<proteinExistence type="inferred from homology"/>
<dbReference type="Proteomes" id="UP000474802">
    <property type="component" value="Unassembled WGS sequence"/>
</dbReference>
<sequence>MTKPLAFITGGSRGIGLETARDLLGRGWSVAISARSAGTLAEAERELNSPDLMVTTCDVADPASIARAVATAETAFGPVAALVNNAGIIDPVAEIADADPKAWTDLLGVNVGGIFNACHAVLPGMVARGEGVILNMSSGAAHRAVPGWSAYCASKAAVLMFTQSLHIEYGSRGIRVHGFVPGAVKTDMLMGARASYDNAIARIDADDLLTPDLPGRCIGWIVAEGSE</sequence>
<dbReference type="AlphaFoldDB" id="A0A6M1SX17"/>
<dbReference type="InterPro" id="IPR036291">
    <property type="entry name" value="NAD(P)-bd_dom_sf"/>
</dbReference>
<keyword evidence="5" id="KW-1185">Reference proteome</keyword>